<dbReference type="InterPro" id="IPR016166">
    <property type="entry name" value="FAD-bd_PCMH"/>
</dbReference>
<evidence type="ECO:0000256" key="3">
    <source>
        <dbReference type="ARBA" id="ARBA00022630"/>
    </source>
</evidence>
<dbReference type="InterPro" id="IPR016167">
    <property type="entry name" value="FAD-bd_PCMH_sub1"/>
</dbReference>
<dbReference type="InterPro" id="IPR016169">
    <property type="entry name" value="FAD-bd_PCMH_sub2"/>
</dbReference>
<evidence type="ECO:0000313" key="7">
    <source>
        <dbReference type="EMBL" id="NIC06222.1"/>
    </source>
</evidence>
<dbReference type="InterPro" id="IPR012951">
    <property type="entry name" value="BBE"/>
</dbReference>
<sequence length="466" mass="51231">MDRILETALKEFIAEFDGNVMLPHDPQYDEVRQIWNAMIDRRPSMICRCVSPEDVIKSLNFIRKHDLPFSIRGGGHNIAGNAVCDDGLMIDLSLMREVHIDQDRQCASVGPGCTLADFDAAAQEYGLATPLGINSTTGVAGLTLGGGFGWLSRKYGMTIDNLLGVDVITADGDQLHASEAENADLFWGLRGGGGNFGIVTRFEYQLHPVGPNVLSGLIVYPFDQAQSVITQFARFTETMPDELNVWMVTRKAPPLPFLPEDVHGKEIVALAICYSGDPAEGEQYIESLRGFGTAHGEHIGVQPYIDWQQAFDPLLTAGARNYWKSHNFSSLGAGAIDTVIEYAGQLPSSQSEIFIGTIGGQTGRADPEAMAYSSRGTNYVLNVHARWETADEDAHCIAWAREFFSRSQPFASGGAYINFLTEDEADRIEFAYGASYGRLVELKKKFDPANVFRINQNINPAWMSPD</sequence>
<dbReference type="InterPro" id="IPR050416">
    <property type="entry name" value="FAD-linked_Oxidoreductase"/>
</dbReference>
<dbReference type="Gene3D" id="3.30.43.10">
    <property type="entry name" value="Uridine Diphospho-n-acetylenolpyruvylglucosamine Reductase, domain 2"/>
    <property type="match status" value="1"/>
</dbReference>
<evidence type="ECO:0000256" key="2">
    <source>
        <dbReference type="ARBA" id="ARBA00005466"/>
    </source>
</evidence>
<protein>
    <submittedName>
        <fullName evidence="7">FAD-binding oxidoreductase</fullName>
    </submittedName>
</protein>
<dbReference type="SUPFAM" id="SSF56176">
    <property type="entry name" value="FAD-binding/transporter-associated domain-like"/>
    <property type="match status" value="1"/>
</dbReference>
<dbReference type="Pfam" id="PF08031">
    <property type="entry name" value="BBE"/>
    <property type="match status" value="1"/>
</dbReference>
<evidence type="ECO:0000256" key="5">
    <source>
        <dbReference type="ARBA" id="ARBA00023002"/>
    </source>
</evidence>
<keyword evidence="8" id="KW-1185">Reference proteome</keyword>
<dbReference type="Gene3D" id="3.30.465.10">
    <property type="match status" value="1"/>
</dbReference>
<keyword evidence="5" id="KW-0560">Oxidoreductase</keyword>
<dbReference type="InterPro" id="IPR006094">
    <property type="entry name" value="Oxid_FAD_bind_N"/>
</dbReference>
<reference evidence="7 8" key="1">
    <citation type="submission" date="2020-03" db="EMBL/GenBank/DDBJ databases">
        <title>Identification of Halomonas strains.</title>
        <authorList>
            <person name="Xiao Z."/>
            <person name="Dong F."/>
            <person name="Wang Z."/>
            <person name="Zhao J.-Y."/>
        </authorList>
    </citation>
    <scope>NUCLEOTIDE SEQUENCE [LARGE SCALE GENOMIC DNA]</scope>
    <source>
        <strain evidence="7 8">DX6</strain>
    </source>
</reference>
<proteinExistence type="inferred from homology"/>
<gene>
    <name evidence="7" type="ORF">HBJ55_12355</name>
</gene>
<evidence type="ECO:0000313" key="8">
    <source>
        <dbReference type="Proteomes" id="UP001318321"/>
    </source>
</evidence>
<dbReference type="PANTHER" id="PTHR42973:SF39">
    <property type="entry name" value="FAD-BINDING PCMH-TYPE DOMAIN-CONTAINING PROTEIN"/>
    <property type="match status" value="1"/>
</dbReference>
<dbReference type="Proteomes" id="UP001318321">
    <property type="component" value="Unassembled WGS sequence"/>
</dbReference>
<comment type="similarity">
    <text evidence="2">Belongs to the oxygen-dependent FAD-linked oxidoreductase family.</text>
</comment>
<keyword evidence="3" id="KW-0285">Flavoprotein</keyword>
<dbReference type="RefSeq" id="WP_167115048.1">
    <property type="nucleotide sequence ID" value="NZ_JAAQTO010000031.1"/>
</dbReference>
<comment type="caution">
    <text evidence="7">The sequence shown here is derived from an EMBL/GenBank/DDBJ whole genome shotgun (WGS) entry which is preliminary data.</text>
</comment>
<feature type="domain" description="FAD-binding PCMH-type" evidence="6">
    <location>
        <begin position="39"/>
        <end position="209"/>
    </location>
</feature>
<dbReference type="EMBL" id="JAAQTO010000031">
    <property type="protein sequence ID" value="NIC06222.1"/>
    <property type="molecule type" value="Genomic_DNA"/>
</dbReference>
<dbReference type="InterPro" id="IPR036318">
    <property type="entry name" value="FAD-bd_PCMH-like_sf"/>
</dbReference>
<evidence type="ECO:0000256" key="1">
    <source>
        <dbReference type="ARBA" id="ARBA00001974"/>
    </source>
</evidence>
<comment type="cofactor">
    <cofactor evidence="1">
        <name>FAD</name>
        <dbReference type="ChEBI" id="CHEBI:57692"/>
    </cofactor>
</comment>
<dbReference type="Pfam" id="PF01565">
    <property type="entry name" value="FAD_binding_4"/>
    <property type="match status" value="1"/>
</dbReference>
<evidence type="ECO:0000259" key="6">
    <source>
        <dbReference type="PROSITE" id="PS51387"/>
    </source>
</evidence>
<dbReference type="Gene3D" id="3.40.462.20">
    <property type="match status" value="1"/>
</dbReference>
<dbReference type="PROSITE" id="PS51387">
    <property type="entry name" value="FAD_PCMH"/>
    <property type="match status" value="1"/>
</dbReference>
<evidence type="ECO:0000256" key="4">
    <source>
        <dbReference type="ARBA" id="ARBA00022827"/>
    </source>
</evidence>
<organism evidence="7 8">
    <name type="scientific">Billgrantia bachuensis</name>
    <dbReference type="NCBI Taxonomy" id="2717286"/>
    <lineage>
        <taxon>Bacteria</taxon>
        <taxon>Pseudomonadati</taxon>
        <taxon>Pseudomonadota</taxon>
        <taxon>Gammaproteobacteria</taxon>
        <taxon>Oceanospirillales</taxon>
        <taxon>Halomonadaceae</taxon>
        <taxon>Billgrantia</taxon>
    </lineage>
</organism>
<keyword evidence="4" id="KW-0274">FAD</keyword>
<name>A0ABX0PVY6_9GAMM</name>
<dbReference type="PANTHER" id="PTHR42973">
    <property type="entry name" value="BINDING OXIDOREDUCTASE, PUTATIVE (AFU_ORTHOLOGUE AFUA_1G17690)-RELATED"/>
    <property type="match status" value="1"/>
</dbReference>
<accession>A0ABX0PVY6</accession>